<evidence type="ECO:0000313" key="4">
    <source>
        <dbReference type="EMBL" id="OMO56347.1"/>
    </source>
</evidence>
<accession>A0A1R3GE58</accession>
<name>A0A1R3GE58_9ROSI</name>
<dbReference type="STRING" id="93759.A0A1R3GE58"/>
<sequence length="184" mass="19661">MVAEASGAEQTHAETMQENVEELLEAARYDDIDDLIRLASTGVSLDSKDSQGRTALHMAAANGHLGIVEYLIGNGVVIFPTLNFDLFPKSRAALAPGELGFVFPFELGDVNASNVEKNTPLHYACLSGHVEVVKKLVLSGANVSLLNSHERTPIDEAVSMGKMDVIDAINETMAELELPGVNVS</sequence>
<protein>
    <submittedName>
        <fullName evidence="4">Uncharacterized protein</fullName>
    </submittedName>
</protein>
<dbReference type="GO" id="GO:0004842">
    <property type="term" value="F:ubiquitin-protein transferase activity"/>
    <property type="evidence" value="ECO:0007669"/>
    <property type="project" value="TreeGrafter"/>
</dbReference>
<dbReference type="Gene3D" id="1.25.40.20">
    <property type="entry name" value="Ankyrin repeat-containing domain"/>
    <property type="match status" value="2"/>
</dbReference>
<evidence type="ECO:0000256" key="1">
    <source>
        <dbReference type="ARBA" id="ARBA00022737"/>
    </source>
</evidence>
<feature type="repeat" description="ANK" evidence="3">
    <location>
        <begin position="51"/>
        <end position="76"/>
    </location>
</feature>
<dbReference type="PROSITE" id="PS50088">
    <property type="entry name" value="ANK_REPEAT"/>
    <property type="match status" value="2"/>
</dbReference>
<dbReference type="PANTHER" id="PTHR24171:SF8">
    <property type="entry name" value="BRCA1-ASSOCIATED RING DOMAIN PROTEIN 1"/>
    <property type="match status" value="1"/>
</dbReference>
<dbReference type="PANTHER" id="PTHR24171">
    <property type="entry name" value="ANKYRIN REPEAT DOMAIN-CONTAINING PROTEIN 39-RELATED"/>
    <property type="match status" value="1"/>
</dbReference>
<dbReference type="EMBL" id="AWUE01022768">
    <property type="protein sequence ID" value="OMO56347.1"/>
    <property type="molecule type" value="Genomic_DNA"/>
</dbReference>
<dbReference type="OrthoDB" id="10057496at2759"/>
<gene>
    <name evidence="4" type="ORF">COLO4_35678</name>
</gene>
<evidence type="ECO:0000256" key="2">
    <source>
        <dbReference type="ARBA" id="ARBA00023043"/>
    </source>
</evidence>
<dbReference type="Pfam" id="PF12796">
    <property type="entry name" value="Ank_2"/>
    <property type="match status" value="1"/>
</dbReference>
<dbReference type="PRINTS" id="PR01415">
    <property type="entry name" value="ANKYRIN"/>
</dbReference>
<dbReference type="PROSITE" id="PS50297">
    <property type="entry name" value="ANK_REP_REGION"/>
    <property type="match status" value="2"/>
</dbReference>
<dbReference type="InterPro" id="IPR002110">
    <property type="entry name" value="Ankyrin_rpt"/>
</dbReference>
<evidence type="ECO:0000256" key="3">
    <source>
        <dbReference type="PROSITE-ProRule" id="PRU00023"/>
    </source>
</evidence>
<dbReference type="AlphaFoldDB" id="A0A1R3GE58"/>
<dbReference type="SMART" id="SM00248">
    <property type="entry name" value="ANK"/>
    <property type="match status" value="3"/>
</dbReference>
<evidence type="ECO:0000313" key="5">
    <source>
        <dbReference type="Proteomes" id="UP000187203"/>
    </source>
</evidence>
<dbReference type="SUPFAM" id="SSF48403">
    <property type="entry name" value="Ankyrin repeat"/>
    <property type="match status" value="1"/>
</dbReference>
<dbReference type="Proteomes" id="UP000187203">
    <property type="component" value="Unassembled WGS sequence"/>
</dbReference>
<keyword evidence="2 3" id="KW-0040">ANK repeat</keyword>
<reference evidence="5" key="1">
    <citation type="submission" date="2013-09" db="EMBL/GenBank/DDBJ databases">
        <title>Corchorus olitorius genome sequencing.</title>
        <authorList>
            <person name="Alam M."/>
            <person name="Haque M.S."/>
            <person name="Islam M.S."/>
            <person name="Emdad E.M."/>
            <person name="Islam M.M."/>
            <person name="Ahmed B."/>
            <person name="Halim A."/>
            <person name="Hossen Q.M.M."/>
            <person name="Hossain M.Z."/>
            <person name="Ahmed R."/>
            <person name="Khan M.M."/>
            <person name="Islam R."/>
            <person name="Rashid M.M."/>
            <person name="Khan S.A."/>
            <person name="Rahman M.S."/>
            <person name="Alam M."/>
            <person name="Yahiya A.S."/>
            <person name="Khan M.S."/>
            <person name="Azam M.S."/>
            <person name="Haque T."/>
            <person name="Lashkar M.Z.H."/>
            <person name="Akhand A.I."/>
            <person name="Morshed G."/>
            <person name="Roy S."/>
            <person name="Uddin K.S."/>
            <person name="Rabeya T."/>
            <person name="Hossain A.S."/>
            <person name="Chowdhury A."/>
            <person name="Snigdha A.R."/>
            <person name="Mortoza M.S."/>
            <person name="Matin S.A."/>
            <person name="Hoque S.M.E."/>
            <person name="Islam M.K."/>
            <person name="Roy D.K."/>
            <person name="Haider R."/>
            <person name="Moosa M.M."/>
            <person name="Elias S.M."/>
            <person name="Hasan A.M."/>
            <person name="Jahan S."/>
            <person name="Shafiuddin M."/>
            <person name="Mahmood N."/>
            <person name="Shommy N.S."/>
        </authorList>
    </citation>
    <scope>NUCLEOTIDE SEQUENCE [LARGE SCALE GENOMIC DNA]</scope>
    <source>
        <strain evidence="5">cv. O-4</strain>
    </source>
</reference>
<proteinExistence type="predicted"/>
<feature type="repeat" description="ANK" evidence="3">
    <location>
        <begin position="116"/>
        <end position="148"/>
    </location>
</feature>
<comment type="caution">
    <text evidence="4">The sequence shown here is derived from an EMBL/GenBank/DDBJ whole genome shotgun (WGS) entry which is preliminary data.</text>
</comment>
<keyword evidence="1" id="KW-0677">Repeat</keyword>
<dbReference type="GO" id="GO:0085020">
    <property type="term" value="P:protein K6-linked ubiquitination"/>
    <property type="evidence" value="ECO:0007669"/>
    <property type="project" value="TreeGrafter"/>
</dbReference>
<dbReference type="InterPro" id="IPR036770">
    <property type="entry name" value="Ankyrin_rpt-contain_sf"/>
</dbReference>
<organism evidence="4 5">
    <name type="scientific">Corchorus olitorius</name>
    <dbReference type="NCBI Taxonomy" id="93759"/>
    <lineage>
        <taxon>Eukaryota</taxon>
        <taxon>Viridiplantae</taxon>
        <taxon>Streptophyta</taxon>
        <taxon>Embryophyta</taxon>
        <taxon>Tracheophyta</taxon>
        <taxon>Spermatophyta</taxon>
        <taxon>Magnoliopsida</taxon>
        <taxon>eudicotyledons</taxon>
        <taxon>Gunneridae</taxon>
        <taxon>Pentapetalae</taxon>
        <taxon>rosids</taxon>
        <taxon>malvids</taxon>
        <taxon>Malvales</taxon>
        <taxon>Malvaceae</taxon>
        <taxon>Grewioideae</taxon>
        <taxon>Apeibeae</taxon>
        <taxon>Corchorus</taxon>
    </lineage>
</organism>
<dbReference type="Pfam" id="PF13637">
    <property type="entry name" value="Ank_4"/>
    <property type="match status" value="1"/>
</dbReference>
<keyword evidence="5" id="KW-1185">Reference proteome</keyword>